<dbReference type="PROSITE" id="PS50943">
    <property type="entry name" value="HTH_CROC1"/>
    <property type="match status" value="1"/>
</dbReference>
<name>A0ABW2Y5Q0_9BIFI</name>
<dbReference type="Gene3D" id="1.10.260.40">
    <property type="entry name" value="lambda repressor-like DNA-binding domains"/>
    <property type="match status" value="1"/>
</dbReference>
<reference evidence="4" key="1">
    <citation type="journal article" date="2019" name="Int. J. Syst. Evol. Microbiol.">
        <title>The Global Catalogue of Microorganisms (GCM) 10K type strain sequencing project: providing services to taxonomists for standard genome sequencing and annotation.</title>
        <authorList>
            <consortium name="The Broad Institute Genomics Platform"/>
            <consortium name="The Broad Institute Genome Sequencing Center for Infectious Disease"/>
            <person name="Wu L."/>
            <person name="Ma J."/>
        </authorList>
    </citation>
    <scope>NUCLEOTIDE SEQUENCE [LARGE SCALE GENOMIC DNA]</scope>
    <source>
        <strain evidence="4">CCM 8604</strain>
    </source>
</reference>
<dbReference type="RefSeq" id="WP_377939321.1">
    <property type="nucleotide sequence ID" value="NZ_JBHTHQ010000023.1"/>
</dbReference>
<organism evidence="3 4">
    <name type="scientific">Alloscardovia venturai</name>
    <dbReference type="NCBI Taxonomy" id="1769421"/>
    <lineage>
        <taxon>Bacteria</taxon>
        <taxon>Bacillati</taxon>
        <taxon>Actinomycetota</taxon>
        <taxon>Actinomycetes</taxon>
        <taxon>Bifidobacteriales</taxon>
        <taxon>Bifidobacteriaceae</taxon>
        <taxon>Alloscardovia</taxon>
    </lineage>
</organism>
<feature type="region of interest" description="Disordered" evidence="1">
    <location>
        <begin position="98"/>
        <end position="118"/>
    </location>
</feature>
<gene>
    <name evidence="3" type="ORF">ACFQY8_07485</name>
</gene>
<accession>A0ABW2Y5Q0</accession>
<dbReference type="PANTHER" id="PTHR40275">
    <property type="entry name" value="SSL7038 PROTEIN"/>
    <property type="match status" value="1"/>
</dbReference>
<proteinExistence type="predicted"/>
<evidence type="ECO:0000313" key="4">
    <source>
        <dbReference type="Proteomes" id="UP001597036"/>
    </source>
</evidence>
<dbReference type="InterPro" id="IPR001387">
    <property type="entry name" value="Cro/C1-type_HTH"/>
</dbReference>
<dbReference type="Pfam" id="PF21716">
    <property type="entry name" value="dnstrm_HI1420"/>
    <property type="match status" value="1"/>
</dbReference>
<evidence type="ECO:0000313" key="3">
    <source>
        <dbReference type="EMBL" id="MFD0705582.1"/>
    </source>
</evidence>
<dbReference type="InterPro" id="IPR010982">
    <property type="entry name" value="Lambda_DNA-bd_dom_sf"/>
</dbReference>
<dbReference type="NCBIfam" id="TIGR02684">
    <property type="entry name" value="dnstrm_HI1420"/>
    <property type="match status" value="1"/>
</dbReference>
<dbReference type="CDD" id="cd00093">
    <property type="entry name" value="HTH_XRE"/>
    <property type="match status" value="1"/>
</dbReference>
<evidence type="ECO:0000259" key="2">
    <source>
        <dbReference type="PROSITE" id="PS50943"/>
    </source>
</evidence>
<dbReference type="SMART" id="SM00530">
    <property type="entry name" value="HTH_XRE"/>
    <property type="match status" value="1"/>
</dbReference>
<protein>
    <submittedName>
        <fullName evidence="3">Addiction module antidote protein</fullName>
    </submittedName>
</protein>
<dbReference type="SUPFAM" id="SSF47413">
    <property type="entry name" value="lambda repressor-like DNA-binding domains"/>
    <property type="match status" value="1"/>
</dbReference>
<dbReference type="EMBL" id="JBHTHQ010000023">
    <property type="protein sequence ID" value="MFD0705582.1"/>
    <property type="molecule type" value="Genomic_DNA"/>
</dbReference>
<comment type="caution">
    <text evidence="3">The sequence shown here is derived from an EMBL/GenBank/DDBJ whole genome shotgun (WGS) entry which is preliminary data.</text>
</comment>
<sequence>MVEELKEFNLADKVKTEKDMVYLLDTLLESNDSHLLISTLREVAQSQGMSKLAQRTGIPRESLYRILSESGNPRLETFMRLLDGLGLSLALRKTSEYVEQQSQEGSHASGNSKELAYA</sequence>
<evidence type="ECO:0000256" key="1">
    <source>
        <dbReference type="SAM" id="MobiDB-lite"/>
    </source>
</evidence>
<feature type="domain" description="HTH cro/C1-type" evidence="2">
    <location>
        <begin position="40"/>
        <end position="92"/>
    </location>
</feature>
<keyword evidence="4" id="KW-1185">Reference proteome</keyword>
<dbReference type="InterPro" id="IPR014057">
    <property type="entry name" value="HI1420"/>
</dbReference>
<dbReference type="Proteomes" id="UP001597036">
    <property type="component" value="Unassembled WGS sequence"/>
</dbReference>
<dbReference type="PANTHER" id="PTHR40275:SF1">
    <property type="entry name" value="SSL7038 PROTEIN"/>
    <property type="match status" value="1"/>
</dbReference>
<feature type="compositionally biased region" description="Polar residues" evidence="1">
    <location>
        <begin position="98"/>
        <end position="112"/>
    </location>
</feature>